<comment type="caution">
    <text evidence="7">The sequence shown here is derived from an EMBL/GenBank/DDBJ whole genome shotgun (WGS) entry which is preliminary data.</text>
</comment>
<dbReference type="OrthoDB" id="9808500at2"/>
<feature type="transmembrane region" description="Helical" evidence="6">
    <location>
        <begin position="254"/>
        <end position="278"/>
    </location>
</feature>
<evidence type="ECO:0000256" key="1">
    <source>
        <dbReference type="ARBA" id="ARBA00004141"/>
    </source>
</evidence>
<name>A0A1L9BII3_9BACT</name>
<dbReference type="RefSeq" id="WP_071896160.1">
    <property type="nucleotide sequence ID" value="NZ_MPIN01000001.1"/>
</dbReference>
<organism evidence="7 8">
    <name type="scientific">Cystobacter ferrugineus</name>
    <dbReference type="NCBI Taxonomy" id="83449"/>
    <lineage>
        <taxon>Bacteria</taxon>
        <taxon>Pseudomonadati</taxon>
        <taxon>Myxococcota</taxon>
        <taxon>Myxococcia</taxon>
        <taxon>Myxococcales</taxon>
        <taxon>Cystobacterineae</taxon>
        <taxon>Archangiaceae</taxon>
        <taxon>Cystobacter</taxon>
    </lineage>
</organism>
<evidence type="ECO:0008006" key="9">
    <source>
        <dbReference type="Google" id="ProtNLM"/>
    </source>
</evidence>
<protein>
    <recommendedName>
        <fullName evidence="9">DUF92 domain-containing protein</fullName>
    </recommendedName>
</protein>
<evidence type="ECO:0000256" key="6">
    <source>
        <dbReference type="SAM" id="Phobius"/>
    </source>
</evidence>
<dbReference type="AlphaFoldDB" id="A0A1L9BII3"/>
<comment type="similarity">
    <text evidence="2">Belongs to the TMEM19 family.</text>
</comment>
<dbReference type="STRING" id="83449.BON30_02235"/>
<evidence type="ECO:0000313" key="8">
    <source>
        <dbReference type="Proteomes" id="UP000182229"/>
    </source>
</evidence>
<evidence type="ECO:0000256" key="3">
    <source>
        <dbReference type="ARBA" id="ARBA00022692"/>
    </source>
</evidence>
<keyword evidence="8" id="KW-1185">Reference proteome</keyword>
<evidence type="ECO:0000256" key="4">
    <source>
        <dbReference type="ARBA" id="ARBA00022989"/>
    </source>
</evidence>
<feature type="transmembrane region" description="Helical" evidence="6">
    <location>
        <begin position="39"/>
        <end position="55"/>
    </location>
</feature>
<dbReference type="EMBL" id="MPIN01000001">
    <property type="protein sequence ID" value="OJH42063.1"/>
    <property type="molecule type" value="Genomic_DNA"/>
</dbReference>
<comment type="subcellular location">
    <subcellularLocation>
        <location evidence="1">Membrane</location>
        <topology evidence="1">Multi-pass membrane protein</topology>
    </subcellularLocation>
</comment>
<feature type="transmembrane region" description="Helical" evidence="6">
    <location>
        <begin position="90"/>
        <end position="108"/>
    </location>
</feature>
<feature type="transmembrane region" description="Helical" evidence="6">
    <location>
        <begin position="223"/>
        <end position="242"/>
    </location>
</feature>
<feature type="transmembrane region" description="Helical" evidence="6">
    <location>
        <begin position="153"/>
        <end position="171"/>
    </location>
</feature>
<reference evidence="7 8" key="2">
    <citation type="submission" date="2016-12" db="EMBL/GenBank/DDBJ databases">
        <title>Draft Genome Sequence of Cystobacter ferrugineus Strain Cbfe23.</title>
        <authorList>
            <person name="Akbar S."/>
            <person name="Dowd S.E."/>
            <person name="Stevens D.C."/>
        </authorList>
    </citation>
    <scope>NUCLEOTIDE SEQUENCE [LARGE SCALE GENOMIC DNA]</scope>
    <source>
        <strain evidence="7 8">Cbfe23</strain>
    </source>
</reference>
<dbReference type="GO" id="GO:0016020">
    <property type="term" value="C:membrane"/>
    <property type="evidence" value="ECO:0007669"/>
    <property type="project" value="UniProtKB-SubCell"/>
</dbReference>
<evidence type="ECO:0000256" key="2">
    <source>
        <dbReference type="ARBA" id="ARBA00009012"/>
    </source>
</evidence>
<keyword evidence="3 6" id="KW-0812">Transmembrane</keyword>
<proteinExistence type="inferred from homology"/>
<reference evidence="8" key="1">
    <citation type="submission" date="2016-11" db="EMBL/GenBank/DDBJ databases">
        <authorList>
            <person name="Shukria A."/>
            <person name="Stevens D.C."/>
        </authorList>
    </citation>
    <scope>NUCLEOTIDE SEQUENCE [LARGE SCALE GENOMIC DNA]</scope>
    <source>
        <strain evidence="8">Cbfe23</strain>
    </source>
</reference>
<dbReference type="PANTHER" id="PTHR13353">
    <property type="entry name" value="TRANSMEMBRANE PROTEIN 19"/>
    <property type="match status" value="1"/>
</dbReference>
<feature type="transmembrane region" description="Helical" evidence="6">
    <location>
        <begin position="183"/>
        <end position="202"/>
    </location>
</feature>
<dbReference type="InterPro" id="IPR002794">
    <property type="entry name" value="DUF92_TMEM19"/>
</dbReference>
<keyword evidence="4 6" id="KW-1133">Transmembrane helix</keyword>
<feature type="transmembrane region" description="Helical" evidence="6">
    <location>
        <begin position="114"/>
        <end position="132"/>
    </location>
</feature>
<dbReference type="Proteomes" id="UP000182229">
    <property type="component" value="Unassembled WGS sequence"/>
</dbReference>
<dbReference type="PANTHER" id="PTHR13353:SF5">
    <property type="entry name" value="TRANSMEMBRANE PROTEIN 19"/>
    <property type="match status" value="1"/>
</dbReference>
<evidence type="ECO:0000256" key="5">
    <source>
        <dbReference type="ARBA" id="ARBA00023136"/>
    </source>
</evidence>
<gene>
    <name evidence="7" type="ORF">BON30_02235</name>
</gene>
<keyword evidence="5 6" id="KW-0472">Membrane</keyword>
<evidence type="ECO:0000313" key="7">
    <source>
        <dbReference type="EMBL" id="OJH42063.1"/>
    </source>
</evidence>
<sequence>MMSQDLQALLLSYGYVGACVLVGEVAARRGVPRELARKFIHVGVGLWIFGILALFEHREWAVLPSLTAAVGNWIIHRKRLLQAVEAPPENLGTVWFALSFSALVWGAWDRPAVAVGGVLAMTIGDALASLVGRRFGRHRYETLGGEFKSLEGSLALCASTFLCVLAALTWLPGLPPDMPRVTLALLAAVVATCVEALGTRGLDNLWVPLATGGVLAWTPAEDAWGLGTGAGIALLIGVAAWARGSLSPSGVLGAILIGTPVFGLGGPAGAVALLGFFFSSSALSKMFRARKADVEAEYAKTGTRDLGQALANGGVAAVASVLLATTGDSRYLLAMLGALAAANADTWATELGVLSRSPPRQITTLRPVPPGTSGAVSGMGLLASTAGAAFIALLALPTGLSWTLAPWLVLAGVVGSLSDSLMGATVQDVRWCETCARETERRVHRCGRPTRSLRGLGWLGNDTVNVLATVTGAALAFWA</sequence>
<accession>A0A1L9BII3</accession>
<feature type="transmembrane region" description="Helical" evidence="6">
    <location>
        <begin position="6"/>
        <end position="27"/>
    </location>
</feature>
<dbReference type="Pfam" id="PF01940">
    <property type="entry name" value="DUF92"/>
    <property type="match status" value="1"/>
</dbReference>